<feature type="compositionally biased region" description="Polar residues" evidence="2">
    <location>
        <begin position="1"/>
        <end position="11"/>
    </location>
</feature>
<accession>A0A484N580</accession>
<feature type="region of interest" description="Disordered" evidence="2">
    <location>
        <begin position="415"/>
        <end position="435"/>
    </location>
</feature>
<feature type="region of interest" description="Disordered" evidence="2">
    <location>
        <begin position="263"/>
        <end position="284"/>
    </location>
</feature>
<evidence type="ECO:0000313" key="4">
    <source>
        <dbReference type="EMBL" id="VFQ95418.1"/>
    </source>
</evidence>
<feature type="region of interest" description="Disordered" evidence="2">
    <location>
        <begin position="182"/>
        <end position="216"/>
    </location>
</feature>
<organism evidence="4 5">
    <name type="scientific">Cuscuta campestris</name>
    <dbReference type="NCBI Taxonomy" id="132261"/>
    <lineage>
        <taxon>Eukaryota</taxon>
        <taxon>Viridiplantae</taxon>
        <taxon>Streptophyta</taxon>
        <taxon>Embryophyta</taxon>
        <taxon>Tracheophyta</taxon>
        <taxon>Spermatophyta</taxon>
        <taxon>Magnoliopsida</taxon>
        <taxon>eudicotyledons</taxon>
        <taxon>Gunneridae</taxon>
        <taxon>Pentapetalae</taxon>
        <taxon>asterids</taxon>
        <taxon>lamiids</taxon>
        <taxon>Solanales</taxon>
        <taxon>Convolvulaceae</taxon>
        <taxon>Cuscuteae</taxon>
        <taxon>Cuscuta</taxon>
        <taxon>Cuscuta subgen. Grammica</taxon>
        <taxon>Cuscuta sect. Cleistogrammica</taxon>
    </lineage>
</organism>
<proteinExistence type="inferred from homology"/>
<dbReference type="EMBL" id="OOIL02005599">
    <property type="protein sequence ID" value="VFQ95418.1"/>
    <property type="molecule type" value="Genomic_DNA"/>
</dbReference>
<dbReference type="AlphaFoldDB" id="A0A484N580"/>
<evidence type="ECO:0000256" key="1">
    <source>
        <dbReference type="ARBA" id="ARBA00008690"/>
    </source>
</evidence>
<keyword evidence="5" id="KW-1185">Reference proteome</keyword>
<dbReference type="PANTHER" id="PTHR33155">
    <property type="entry name" value="FANTASTIC FOUR-LIKE PROTEIN (DUF3049)"/>
    <property type="match status" value="1"/>
</dbReference>
<dbReference type="OrthoDB" id="1303570at2759"/>
<feature type="compositionally biased region" description="Basic and acidic residues" evidence="2">
    <location>
        <begin position="263"/>
        <end position="277"/>
    </location>
</feature>
<gene>
    <name evidence="4" type="ORF">CCAM_LOCUS37194</name>
</gene>
<name>A0A484N580_9ASTE</name>
<evidence type="ECO:0000256" key="2">
    <source>
        <dbReference type="SAM" id="MobiDB-lite"/>
    </source>
</evidence>
<dbReference type="InterPro" id="IPR046431">
    <property type="entry name" value="FAF_dom"/>
</dbReference>
<evidence type="ECO:0000259" key="3">
    <source>
        <dbReference type="Pfam" id="PF11250"/>
    </source>
</evidence>
<reference evidence="4 5" key="1">
    <citation type="submission" date="2018-04" db="EMBL/GenBank/DDBJ databases">
        <authorList>
            <person name="Vogel A."/>
        </authorList>
    </citation>
    <scope>NUCLEOTIDE SEQUENCE [LARGE SCALE GENOMIC DNA]</scope>
</reference>
<dbReference type="InterPro" id="IPR021410">
    <property type="entry name" value="FAF"/>
</dbReference>
<feature type="compositionally biased region" description="Pro residues" evidence="2">
    <location>
        <begin position="19"/>
        <end position="28"/>
    </location>
</feature>
<dbReference type="Pfam" id="PF11250">
    <property type="entry name" value="FAF"/>
    <property type="match status" value="1"/>
</dbReference>
<dbReference type="PANTHER" id="PTHR33155:SF3">
    <property type="entry name" value="PROTEIN FAF-LIKE, CHLOROPLASTIC"/>
    <property type="match status" value="1"/>
</dbReference>
<comment type="similarity">
    <text evidence="1">Belongs to the fantastic four family.</text>
</comment>
<evidence type="ECO:0000313" key="5">
    <source>
        <dbReference type="Proteomes" id="UP000595140"/>
    </source>
</evidence>
<feature type="domain" description="FAF" evidence="3">
    <location>
        <begin position="207"/>
        <end position="255"/>
    </location>
</feature>
<dbReference type="Proteomes" id="UP000595140">
    <property type="component" value="Unassembled WGS sequence"/>
</dbReference>
<feature type="region of interest" description="Disordered" evidence="2">
    <location>
        <begin position="1"/>
        <end position="53"/>
    </location>
</feature>
<protein>
    <recommendedName>
        <fullName evidence="3">FAF domain-containing protein</fullName>
    </recommendedName>
</protein>
<sequence>MPPRASSTATHSFPAAHNSPPPPLPPPAKKPREGISSILGSESDHRATSAPAAASIRRTLSADMSSKNWLSHNGFSAAAPAADDHRPGQDEIWRAIQTQKTTQPNNDAIKPPATPLIRSSESFSSIVSTASFQSTEDPFSPSLLPAVEKKPPKKMSLQSLQICTEILCSETGADDFSPDFPIEYPDDTERTTPLKNRYSKRAPPKPLPPPLPSLNLDKNSVQILPRRQNGRLTLEAVSLPPQEYLRAERRDGRLLIVLVNKSSHHETEEDNNKLNKETEEEETELVFNDFEEEEIEKRVKEEDDDEEEKEEEKNIMEVMAEREINIPRRYPPLMMQFPGLICKKHPPWTINRAVAADGGEDDVIINQLQPHSLPPAPGVAGLIGDPLPAATSTTFVNAYDYFWRKKPAETEHLMGKKNRSDNNNENWELGETEEKKKRMDRAVLLRGTKANNMNIAAAMLNNGCKDGRRWSSSSLRLRDPYCIATT</sequence>